<evidence type="ECO:0000256" key="1">
    <source>
        <dbReference type="ARBA" id="ARBA00004141"/>
    </source>
</evidence>
<feature type="transmembrane region" description="Helical" evidence="5">
    <location>
        <begin position="122"/>
        <end position="144"/>
    </location>
</feature>
<gene>
    <name evidence="6" type="ORF">SAMN04488125_12931</name>
</gene>
<dbReference type="GO" id="GO:0046583">
    <property type="term" value="F:monoatomic cation efflux transmembrane transporter activity"/>
    <property type="evidence" value="ECO:0007669"/>
    <property type="project" value="TreeGrafter"/>
</dbReference>
<dbReference type="AlphaFoldDB" id="A0A1I4LFL0"/>
<dbReference type="Pfam" id="PF03595">
    <property type="entry name" value="SLAC1"/>
    <property type="match status" value="1"/>
</dbReference>
<dbReference type="Gene3D" id="1.50.10.150">
    <property type="entry name" value="Voltage-dependent anion channel"/>
    <property type="match status" value="1"/>
</dbReference>
<feature type="transmembrane region" description="Helical" evidence="5">
    <location>
        <begin position="156"/>
        <end position="177"/>
    </location>
</feature>
<feature type="transmembrane region" description="Helical" evidence="5">
    <location>
        <begin position="298"/>
        <end position="326"/>
    </location>
</feature>
<dbReference type="PANTHER" id="PTHR37955:SF1">
    <property type="entry name" value="DEP DOMAIN-CONTAINING PROTEIN"/>
    <property type="match status" value="1"/>
</dbReference>
<keyword evidence="7" id="KW-1185">Reference proteome</keyword>
<keyword evidence="2 5" id="KW-0812">Transmembrane</keyword>
<evidence type="ECO:0000313" key="7">
    <source>
        <dbReference type="Proteomes" id="UP000198804"/>
    </source>
</evidence>
<evidence type="ECO:0000256" key="4">
    <source>
        <dbReference type="ARBA" id="ARBA00023136"/>
    </source>
</evidence>
<dbReference type="InterPro" id="IPR039264">
    <property type="entry name" value="TehA"/>
</dbReference>
<reference evidence="7" key="1">
    <citation type="submission" date="2016-10" db="EMBL/GenBank/DDBJ databases">
        <authorList>
            <person name="Varghese N."/>
            <person name="Submissions S."/>
        </authorList>
    </citation>
    <scope>NUCLEOTIDE SEQUENCE [LARGE SCALE GENOMIC DNA]</scope>
    <source>
        <strain evidence="7">CGMCC 1.6474</strain>
    </source>
</reference>
<keyword evidence="4 5" id="KW-0472">Membrane</keyword>
<dbReference type="STRING" id="414703.SAMN04488125_12931"/>
<evidence type="ECO:0000256" key="5">
    <source>
        <dbReference type="SAM" id="Phobius"/>
    </source>
</evidence>
<feature type="transmembrane region" description="Helical" evidence="5">
    <location>
        <begin position="27"/>
        <end position="47"/>
    </location>
</feature>
<feature type="transmembrane region" description="Helical" evidence="5">
    <location>
        <begin position="59"/>
        <end position="81"/>
    </location>
</feature>
<comment type="subcellular location">
    <subcellularLocation>
        <location evidence="1">Membrane</location>
        <topology evidence="1">Multi-pass membrane protein</topology>
    </subcellularLocation>
</comment>
<dbReference type="RefSeq" id="WP_091951350.1">
    <property type="nucleotide sequence ID" value="NZ_FOSV01000029.1"/>
</dbReference>
<dbReference type="InterPro" id="IPR052951">
    <property type="entry name" value="Tellurite_res_ion_channel"/>
</dbReference>
<feature type="transmembrane region" description="Helical" evidence="5">
    <location>
        <begin position="93"/>
        <end position="116"/>
    </location>
</feature>
<dbReference type="InterPro" id="IPR038665">
    <property type="entry name" value="Voltage-dep_anion_channel_sf"/>
</dbReference>
<dbReference type="PANTHER" id="PTHR37955">
    <property type="entry name" value="TELLURITE RESISTANCE PROTEIN TEHA"/>
    <property type="match status" value="1"/>
</dbReference>
<feature type="transmembrane region" description="Helical" evidence="5">
    <location>
        <begin position="272"/>
        <end position="292"/>
    </location>
</feature>
<dbReference type="Proteomes" id="UP000198804">
    <property type="component" value="Unassembled WGS sequence"/>
</dbReference>
<dbReference type="OrthoDB" id="309023at2"/>
<organism evidence="6 7">
    <name type="scientific">Methylorubrum salsuginis</name>
    <dbReference type="NCBI Taxonomy" id="414703"/>
    <lineage>
        <taxon>Bacteria</taxon>
        <taxon>Pseudomonadati</taxon>
        <taxon>Pseudomonadota</taxon>
        <taxon>Alphaproteobacteria</taxon>
        <taxon>Hyphomicrobiales</taxon>
        <taxon>Methylobacteriaceae</taxon>
        <taxon>Methylorubrum</taxon>
    </lineage>
</organism>
<dbReference type="CDD" id="cd09324">
    <property type="entry name" value="TDT_TehA"/>
    <property type="match status" value="1"/>
</dbReference>
<name>A0A1I4LFL0_9HYPH</name>
<evidence type="ECO:0000313" key="6">
    <source>
        <dbReference type="EMBL" id="SFL89730.1"/>
    </source>
</evidence>
<accession>A0A1I4LFL0</accession>
<evidence type="ECO:0000256" key="2">
    <source>
        <dbReference type="ARBA" id="ARBA00022692"/>
    </source>
</evidence>
<dbReference type="InterPro" id="IPR004695">
    <property type="entry name" value="SLAC1/Mae1/Ssu1/TehA"/>
</dbReference>
<feature type="transmembrane region" description="Helical" evidence="5">
    <location>
        <begin position="241"/>
        <end position="260"/>
    </location>
</feature>
<protein>
    <submittedName>
        <fullName evidence="6">Tellurite resistance protein</fullName>
    </submittedName>
</protein>
<keyword evidence="3 5" id="KW-1133">Transmembrane helix</keyword>
<dbReference type="NCBIfam" id="NF008032">
    <property type="entry name" value="PRK10764.1"/>
    <property type="match status" value="1"/>
</dbReference>
<evidence type="ECO:0000256" key="3">
    <source>
        <dbReference type="ARBA" id="ARBA00022989"/>
    </source>
</evidence>
<dbReference type="GO" id="GO:0005886">
    <property type="term" value="C:plasma membrane"/>
    <property type="evidence" value="ECO:0007669"/>
    <property type="project" value="TreeGrafter"/>
</dbReference>
<proteinExistence type="predicted"/>
<dbReference type="EMBL" id="FOSV01000029">
    <property type="protein sequence ID" value="SFL89730.1"/>
    <property type="molecule type" value="Genomic_DNA"/>
</dbReference>
<sequence length="342" mass="34797">MTTVSIVAGPRLHLAQRIREVAANTPAAYFGIVLGLSGLGGVWRAAALAWHLPTVVGEAVYVLAGVVWAVLVVLYALKAVLAPDKLAVEAAHAVQCCFIGLAGVATMLVASGLIPYSAGSATVLFGLGFLFTLGFAVWRTGGLWQGGRDHGTTTAVLYLPTVAGSFVSATGASALGYQDWGQLAFGAGLFSWLAMESVLLHRLLTGPEKPVALRPTLGIQLAPAPVGAVAYLSVGGGAPDLFAHALIGYGLLQVLVLARLSPWIAKAGAVPGLWAFSFGATAMATAPVRLVAHGDAGAVAVLAPVLFLAANGLVVGLTIMTVALLLQGKMFAAPTASSQART</sequence>